<dbReference type="EMBL" id="LIAE01007026">
    <property type="protein sequence ID" value="PAV82803.1"/>
    <property type="molecule type" value="Genomic_DNA"/>
</dbReference>
<keyword evidence="1" id="KW-0472">Membrane</keyword>
<feature type="transmembrane region" description="Helical" evidence="1">
    <location>
        <begin position="248"/>
        <end position="271"/>
    </location>
</feature>
<keyword evidence="1" id="KW-0812">Transmembrane</keyword>
<proteinExistence type="predicted"/>
<organism evidence="2 3">
    <name type="scientific">Diploscapter pachys</name>
    <dbReference type="NCBI Taxonomy" id="2018661"/>
    <lineage>
        <taxon>Eukaryota</taxon>
        <taxon>Metazoa</taxon>
        <taxon>Ecdysozoa</taxon>
        <taxon>Nematoda</taxon>
        <taxon>Chromadorea</taxon>
        <taxon>Rhabditida</taxon>
        <taxon>Rhabditina</taxon>
        <taxon>Rhabditomorpha</taxon>
        <taxon>Rhabditoidea</taxon>
        <taxon>Rhabditidae</taxon>
        <taxon>Diploscapter</taxon>
    </lineage>
</organism>
<dbReference type="SMART" id="SM00261">
    <property type="entry name" value="FU"/>
    <property type="match status" value="3"/>
</dbReference>
<dbReference type="InterPro" id="IPR009030">
    <property type="entry name" value="Growth_fac_rcpt_cys_sf"/>
</dbReference>
<dbReference type="STRING" id="2018661.A0A2A2L9G0"/>
<comment type="caution">
    <text evidence="2">The sequence shown here is derived from an EMBL/GenBank/DDBJ whole genome shotgun (WGS) entry which is preliminary data.</text>
</comment>
<dbReference type="InterPro" id="IPR006212">
    <property type="entry name" value="Furin_repeat"/>
</dbReference>
<dbReference type="OrthoDB" id="300641at2759"/>
<evidence type="ECO:0000313" key="3">
    <source>
        <dbReference type="Proteomes" id="UP000218231"/>
    </source>
</evidence>
<dbReference type="AlphaFoldDB" id="A0A2A2L9G0"/>
<name>A0A2A2L9G0_9BILA</name>
<sequence>MLLLASGSVTCCPPAFAIRLEPSPIPLSRTDHTEPISFGDLTSAGNCHAECDGGCTESQSATTCFKCKHLTQTLRNKAGNGFKCVSHCDDTYYLEDDKCKMCSKNCHTCSQAELCETCPGSQLLVDFEHPHKFDHGKCVDKCPEGLIPDYETNLLQAKCILREDKCGPGYFINTVGKCSNCDNACETCAGPGPMSCIQCAKGYGNRSVGYCRPCCVTGEAQMGTMNVSCEDCSPNAHYPDRSRPHSSFFFSFAWVLVVATVFLLFGCLFYYCTKEETSGAVYTPLPHYNSETDRVHLMEASDSDEEDRIYDKDIMLRDL</sequence>
<dbReference type="InterPro" id="IPR053215">
    <property type="entry name" value="TKL_Ser/Thr_kinase"/>
</dbReference>
<evidence type="ECO:0000313" key="2">
    <source>
        <dbReference type="EMBL" id="PAV82803.1"/>
    </source>
</evidence>
<dbReference type="SUPFAM" id="SSF57184">
    <property type="entry name" value="Growth factor receptor domain"/>
    <property type="match status" value="2"/>
</dbReference>
<keyword evidence="1" id="KW-1133">Transmembrane helix</keyword>
<evidence type="ECO:0008006" key="4">
    <source>
        <dbReference type="Google" id="ProtNLM"/>
    </source>
</evidence>
<dbReference type="Proteomes" id="UP000218231">
    <property type="component" value="Unassembled WGS sequence"/>
</dbReference>
<dbReference type="PANTHER" id="PTHR45756:SF1">
    <property type="entry name" value="PROTEIN KINASE DOMAIN CONTAINING PROTEIN"/>
    <property type="match status" value="1"/>
</dbReference>
<gene>
    <name evidence="2" type="ORF">WR25_21975</name>
</gene>
<dbReference type="Gene3D" id="2.10.220.10">
    <property type="entry name" value="Hormone Receptor, Insulin-like Growth Factor Receptor 1, Chain A, domain 2"/>
    <property type="match status" value="1"/>
</dbReference>
<protein>
    <recommendedName>
        <fullName evidence="4">Growth factor receptor domain-containing protein</fullName>
    </recommendedName>
</protein>
<keyword evidence="3" id="KW-1185">Reference proteome</keyword>
<reference evidence="2 3" key="1">
    <citation type="journal article" date="2017" name="Curr. Biol.">
        <title>Genome architecture and evolution of a unichromosomal asexual nematode.</title>
        <authorList>
            <person name="Fradin H."/>
            <person name="Zegar C."/>
            <person name="Gutwein M."/>
            <person name="Lucas J."/>
            <person name="Kovtun M."/>
            <person name="Corcoran D."/>
            <person name="Baugh L.R."/>
            <person name="Kiontke K."/>
            <person name="Gunsalus K."/>
            <person name="Fitch D.H."/>
            <person name="Piano F."/>
        </authorList>
    </citation>
    <scope>NUCLEOTIDE SEQUENCE [LARGE SCALE GENOMIC DNA]</scope>
    <source>
        <strain evidence="2">PF1309</strain>
    </source>
</reference>
<evidence type="ECO:0000256" key="1">
    <source>
        <dbReference type="SAM" id="Phobius"/>
    </source>
</evidence>
<accession>A0A2A2L9G0</accession>
<dbReference type="PANTHER" id="PTHR45756">
    <property type="entry name" value="PALMITOYLTRANSFERASE"/>
    <property type="match status" value="1"/>
</dbReference>